<reference evidence="1 2" key="1">
    <citation type="submission" date="2019-03" db="EMBL/GenBank/DDBJ databases">
        <title>Genomic Encyclopedia of Type Strains, Phase IV (KMG-IV): sequencing the most valuable type-strain genomes for metagenomic binning, comparative biology and taxonomic classification.</title>
        <authorList>
            <person name="Goeker M."/>
        </authorList>
    </citation>
    <scope>NUCLEOTIDE SEQUENCE [LARGE SCALE GENOMIC DNA]</scope>
    <source>
        <strain evidence="1 2">DSM 25903</strain>
    </source>
</reference>
<protein>
    <submittedName>
        <fullName evidence="1">Uncharacterized protein</fullName>
    </submittedName>
</protein>
<proteinExistence type="predicted"/>
<accession>A0A4R7CAD1</accession>
<dbReference type="EMBL" id="SNZR01000003">
    <property type="protein sequence ID" value="TDR95676.1"/>
    <property type="molecule type" value="Genomic_DNA"/>
</dbReference>
<evidence type="ECO:0000313" key="2">
    <source>
        <dbReference type="Proteomes" id="UP000295122"/>
    </source>
</evidence>
<organism evidence="1 2">
    <name type="scientific">Enterovirga rhinocerotis</name>
    <dbReference type="NCBI Taxonomy" id="1339210"/>
    <lineage>
        <taxon>Bacteria</taxon>
        <taxon>Pseudomonadati</taxon>
        <taxon>Pseudomonadota</taxon>
        <taxon>Alphaproteobacteria</taxon>
        <taxon>Hyphomicrobiales</taxon>
        <taxon>Methylobacteriaceae</taxon>
        <taxon>Enterovirga</taxon>
    </lineage>
</organism>
<dbReference type="RefSeq" id="WP_133767884.1">
    <property type="nucleotide sequence ID" value="NZ_SNZR01000003.1"/>
</dbReference>
<dbReference type="AlphaFoldDB" id="A0A4R7CAD1"/>
<evidence type="ECO:0000313" key="1">
    <source>
        <dbReference type="EMBL" id="TDR95676.1"/>
    </source>
</evidence>
<sequence>MTPTGYDFTPLTAEEPPVEAGAPALPIEPHLAKAIENANFAKGHLDIFNLILNGAPREETAIRDSLVAAYRHMEDAWSSYRAALEVAGCRGQA</sequence>
<dbReference type="Proteomes" id="UP000295122">
    <property type="component" value="Unassembled WGS sequence"/>
</dbReference>
<keyword evidence="2" id="KW-1185">Reference proteome</keyword>
<comment type="caution">
    <text evidence="1">The sequence shown here is derived from an EMBL/GenBank/DDBJ whole genome shotgun (WGS) entry which is preliminary data.</text>
</comment>
<name>A0A4R7CAD1_9HYPH</name>
<gene>
    <name evidence="1" type="ORF">EV668_0060</name>
</gene>